<sequence>MSTLVYLLLGANTVYVPKFNILLLLLSFKRMSRPQKRRFQSDDEKKEKYNSTISSSIADIIRFSLDDQFRLKCFQLMQVDNTNDFQLAIKDKLDSLINPSSNTSHTLQKRPSFHDEEPERSLICPDRNGIIPQVNIEKQTDENKEIPNSLTQNITDSHIDEIAKVLKMTNIVVEENIEDKDSLPATSRAASKTLIETEEIKKGITLHNVNCNEDELAEKIDGFWPTEECCLWDPNNAEENGAILLQEEIDDIDLNENDTDWQ</sequence>
<feature type="transmembrane region" description="Helical" evidence="2">
    <location>
        <begin position="6"/>
        <end position="28"/>
    </location>
</feature>
<dbReference type="EMBL" id="OV725077">
    <property type="protein sequence ID" value="CAH1391201.1"/>
    <property type="molecule type" value="Genomic_DNA"/>
</dbReference>
<keyword evidence="4" id="KW-1185">Reference proteome</keyword>
<dbReference type="Proteomes" id="UP001152798">
    <property type="component" value="Chromosome 1"/>
</dbReference>
<dbReference type="AlphaFoldDB" id="A0A9P0H1B5"/>
<evidence type="ECO:0000313" key="3">
    <source>
        <dbReference type="EMBL" id="CAH1391201.1"/>
    </source>
</evidence>
<keyword evidence="2" id="KW-0472">Membrane</keyword>
<organism evidence="3 4">
    <name type="scientific">Nezara viridula</name>
    <name type="common">Southern green stink bug</name>
    <name type="synonym">Cimex viridulus</name>
    <dbReference type="NCBI Taxonomy" id="85310"/>
    <lineage>
        <taxon>Eukaryota</taxon>
        <taxon>Metazoa</taxon>
        <taxon>Ecdysozoa</taxon>
        <taxon>Arthropoda</taxon>
        <taxon>Hexapoda</taxon>
        <taxon>Insecta</taxon>
        <taxon>Pterygota</taxon>
        <taxon>Neoptera</taxon>
        <taxon>Paraneoptera</taxon>
        <taxon>Hemiptera</taxon>
        <taxon>Heteroptera</taxon>
        <taxon>Panheteroptera</taxon>
        <taxon>Pentatomomorpha</taxon>
        <taxon>Pentatomoidea</taxon>
        <taxon>Pentatomidae</taxon>
        <taxon>Pentatominae</taxon>
        <taxon>Nezara</taxon>
    </lineage>
</organism>
<gene>
    <name evidence="3" type="ORF">NEZAVI_LOCUS2263</name>
</gene>
<evidence type="ECO:0000313" key="4">
    <source>
        <dbReference type="Proteomes" id="UP001152798"/>
    </source>
</evidence>
<reference evidence="3" key="1">
    <citation type="submission" date="2022-01" db="EMBL/GenBank/DDBJ databases">
        <authorList>
            <person name="King R."/>
        </authorList>
    </citation>
    <scope>NUCLEOTIDE SEQUENCE</scope>
</reference>
<evidence type="ECO:0000256" key="1">
    <source>
        <dbReference type="SAM" id="MobiDB-lite"/>
    </source>
</evidence>
<name>A0A9P0H1B5_NEZVI</name>
<proteinExistence type="predicted"/>
<feature type="region of interest" description="Disordered" evidence="1">
    <location>
        <begin position="100"/>
        <end position="125"/>
    </location>
</feature>
<evidence type="ECO:0000256" key="2">
    <source>
        <dbReference type="SAM" id="Phobius"/>
    </source>
</evidence>
<accession>A0A9P0H1B5</accession>
<keyword evidence="2" id="KW-1133">Transmembrane helix</keyword>
<keyword evidence="2" id="KW-0812">Transmembrane</keyword>
<protein>
    <submittedName>
        <fullName evidence="3">Uncharacterized protein</fullName>
    </submittedName>
</protein>